<dbReference type="SUPFAM" id="SSF109635">
    <property type="entry name" value="DnaK suppressor protein DksA, alpha-hairpin domain"/>
    <property type="match status" value="1"/>
</dbReference>
<reference evidence="7" key="2">
    <citation type="submission" date="2023-08" db="EMBL/GenBank/DDBJ databases">
        <authorList>
            <person name="Luo J."/>
        </authorList>
    </citation>
    <scope>NUCLEOTIDE SEQUENCE</scope>
    <source>
        <strain evidence="7">DSM 25064</strain>
    </source>
</reference>
<evidence type="ECO:0000256" key="2">
    <source>
        <dbReference type="ARBA" id="ARBA00022771"/>
    </source>
</evidence>
<evidence type="ECO:0000256" key="1">
    <source>
        <dbReference type="ARBA" id="ARBA00022723"/>
    </source>
</evidence>
<keyword evidence="8" id="KW-1185">Reference proteome</keyword>
<dbReference type="Gene3D" id="1.20.120.910">
    <property type="entry name" value="DksA, coiled-coil domain"/>
    <property type="match status" value="1"/>
</dbReference>
<keyword evidence="3" id="KW-0862">Zinc</keyword>
<keyword evidence="1" id="KW-0479">Metal-binding</keyword>
<comment type="caution">
    <text evidence="7">The sequence shown here is derived from an EMBL/GenBank/DDBJ whole genome shotgun (WGS) entry which is preliminary data.</text>
</comment>
<protein>
    <submittedName>
        <fullName evidence="7">TraR/DksA C4-type zinc finger protein</fullName>
    </submittedName>
</protein>
<name>A0AAW8B554_9GAMM</name>
<organism evidence="7 8">
    <name type="scientific">Porticoccus litoralis</name>
    <dbReference type="NCBI Taxonomy" id="434086"/>
    <lineage>
        <taxon>Bacteria</taxon>
        <taxon>Pseudomonadati</taxon>
        <taxon>Pseudomonadota</taxon>
        <taxon>Gammaproteobacteria</taxon>
        <taxon>Cellvibrionales</taxon>
        <taxon>Porticoccaceae</taxon>
        <taxon>Porticoccus</taxon>
    </lineage>
</organism>
<accession>A0AAW8B554</accession>
<dbReference type="GO" id="GO:0008270">
    <property type="term" value="F:zinc ion binding"/>
    <property type="evidence" value="ECO:0007669"/>
    <property type="project" value="UniProtKB-KW"/>
</dbReference>
<evidence type="ECO:0000256" key="3">
    <source>
        <dbReference type="ARBA" id="ARBA00022833"/>
    </source>
</evidence>
<dbReference type="Proteomes" id="UP001178354">
    <property type="component" value="Unassembled WGS sequence"/>
</dbReference>
<dbReference type="InterPro" id="IPR048487">
    <property type="entry name" value="DksA-like_N"/>
</dbReference>
<feature type="zinc finger region" description="dksA C4-type" evidence="4">
    <location>
        <begin position="80"/>
        <end position="104"/>
    </location>
</feature>
<dbReference type="PANTHER" id="PTHR33823:SF4">
    <property type="entry name" value="GENERAL STRESS PROTEIN 16O"/>
    <property type="match status" value="1"/>
</dbReference>
<feature type="domain" description="Zinc finger DksA/TraR C4-type" evidence="5">
    <location>
        <begin position="75"/>
        <end position="108"/>
    </location>
</feature>
<dbReference type="PROSITE" id="PS51128">
    <property type="entry name" value="ZF_DKSA_2"/>
    <property type="match status" value="1"/>
</dbReference>
<dbReference type="Pfam" id="PF21173">
    <property type="entry name" value="DksA-like_N"/>
    <property type="match status" value="1"/>
</dbReference>
<feature type="domain" description="DnaK suppressor protein-like N-terminal" evidence="6">
    <location>
        <begin position="9"/>
        <end position="72"/>
    </location>
</feature>
<dbReference type="Pfam" id="PF01258">
    <property type="entry name" value="zf-dskA_traR"/>
    <property type="match status" value="1"/>
</dbReference>
<dbReference type="InterPro" id="IPR000962">
    <property type="entry name" value="Znf_DskA_TraR"/>
</dbReference>
<sequence length="108" mass="12475">MSSEINGIKRQLESRKEELLHRLDKIKQDVTKAHSYDWSEQAQERENDEVMNALGNEARLELVKVGQALERIASGSYTTCRHCNEEISLERLQAVPYTDLCIRCAGYY</sequence>
<dbReference type="InterPro" id="IPR037187">
    <property type="entry name" value="DnaK_N"/>
</dbReference>
<evidence type="ECO:0000313" key="8">
    <source>
        <dbReference type="Proteomes" id="UP001178354"/>
    </source>
</evidence>
<evidence type="ECO:0000259" key="5">
    <source>
        <dbReference type="Pfam" id="PF01258"/>
    </source>
</evidence>
<gene>
    <name evidence="7" type="ORF">Q8A57_08560</name>
</gene>
<dbReference type="SUPFAM" id="SSF57716">
    <property type="entry name" value="Glucocorticoid receptor-like (DNA-binding domain)"/>
    <property type="match status" value="1"/>
</dbReference>
<keyword evidence="2" id="KW-0863">Zinc-finger</keyword>
<reference evidence="7" key="1">
    <citation type="journal article" date="2010" name="Int. J. Syst. Evol. Microbiol.">
        <title>Porticoccus litoralis gen. nov., sp. nov., a gammaproteobacterium isolated from the Yellow Sea.</title>
        <authorList>
            <person name="Oh H.M."/>
            <person name="Kim H."/>
            <person name="Kim K.M."/>
            <person name="Min G.S."/>
            <person name="Cho J.C."/>
        </authorList>
    </citation>
    <scope>NUCLEOTIDE SEQUENCE</scope>
    <source>
        <strain evidence="7">DSM 25064</strain>
    </source>
</reference>
<evidence type="ECO:0000256" key="4">
    <source>
        <dbReference type="PROSITE-ProRule" id="PRU00510"/>
    </source>
</evidence>
<evidence type="ECO:0000313" key="7">
    <source>
        <dbReference type="EMBL" id="MDP1521017.1"/>
    </source>
</evidence>
<dbReference type="EMBL" id="JAUUUU010000004">
    <property type="protein sequence ID" value="MDP1521017.1"/>
    <property type="molecule type" value="Genomic_DNA"/>
</dbReference>
<proteinExistence type="predicted"/>
<evidence type="ECO:0000259" key="6">
    <source>
        <dbReference type="Pfam" id="PF21173"/>
    </source>
</evidence>
<dbReference type="PANTHER" id="PTHR33823">
    <property type="entry name" value="RNA POLYMERASE-BINDING TRANSCRIPTION FACTOR DKSA-RELATED"/>
    <property type="match status" value="1"/>
</dbReference>
<dbReference type="AlphaFoldDB" id="A0AAW8B554"/>
<dbReference type="RefSeq" id="WP_305170633.1">
    <property type="nucleotide sequence ID" value="NZ_JAUUUU010000004.1"/>
</dbReference>